<organism evidence="3 4">
    <name type="scientific">Clitoria ternatea</name>
    <name type="common">Butterfly pea</name>
    <dbReference type="NCBI Taxonomy" id="43366"/>
    <lineage>
        <taxon>Eukaryota</taxon>
        <taxon>Viridiplantae</taxon>
        <taxon>Streptophyta</taxon>
        <taxon>Embryophyta</taxon>
        <taxon>Tracheophyta</taxon>
        <taxon>Spermatophyta</taxon>
        <taxon>Magnoliopsida</taxon>
        <taxon>eudicotyledons</taxon>
        <taxon>Gunneridae</taxon>
        <taxon>Pentapetalae</taxon>
        <taxon>rosids</taxon>
        <taxon>fabids</taxon>
        <taxon>Fabales</taxon>
        <taxon>Fabaceae</taxon>
        <taxon>Papilionoideae</taxon>
        <taxon>50 kb inversion clade</taxon>
        <taxon>NPAAA clade</taxon>
        <taxon>indigoferoid/millettioid clade</taxon>
        <taxon>Phaseoleae</taxon>
        <taxon>Clitoria</taxon>
    </lineage>
</organism>
<feature type="transmembrane region" description="Helical" evidence="2">
    <location>
        <begin position="128"/>
        <end position="149"/>
    </location>
</feature>
<protein>
    <submittedName>
        <fullName evidence="3">Uncharacterized protein</fullName>
    </submittedName>
</protein>
<gene>
    <name evidence="3" type="ORF">RJT34_24886</name>
</gene>
<sequence length="217" mass="23682">MGFPNRVLTSLDEAVNEASAVDDLYLAMRSEGYALLYCFTSGGFKAESNTYKQFLLMAMLLIQGYWYLPSGEPHFDFNSNPSPLHEQPHSNLFLSSTMQNFILRYSYLNVIRSLSIPFAFPPIAVGSYASDVVVLHLLPLVIIVLLLFLTVPGDAQLNVMSSFPMVLGLSLALHKSPSPSPLPPSPPPSPLPPSPPPSLPPPTPPPLHSSPNAHIYI</sequence>
<keyword evidence="2" id="KW-0472">Membrane</keyword>
<comment type="caution">
    <text evidence="3">The sequence shown here is derived from an EMBL/GenBank/DDBJ whole genome shotgun (WGS) entry which is preliminary data.</text>
</comment>
<evidence type="ECO:0000313" key="3">
    <source>
        <dbReference type="EMBL" id="KAK7279828.1"/>
    </source>
</evidence>
<evidence type="ECO:0000313" key="4">
    <source>
        <dbReference type="Proteomes" id="UP001359559"/>
    </source>
</evidence>
<feature type="region of interest" description="Disordered" evidence="1">
    <location>
        <begin position="177"/>
        <end position="217"/>
    </location>
</feature>
<evidence type="ECO:0000256" key="1">
    <source>
        <dbReference type="SAM" id="MobiDB-lite"/>
    </source>
</evidence>
<name>A0AAN9FX44_CLITE</name>
<keyword evidence="2" id="KW-1133">Transmembrane helix</keyword>
<dbReference type="EMBL" id="JAYKXN010000006">
    <property type="protein sequence ID" value="KAK7279828.1"/>
    <property type="molecule type" value="Genomic_DNA"/>
</dbReference>
<dbReference type="Proteomes" id="UP001359559">
    <property type="component" value="Unassembled WGS sequence"/>
</dbReference>
<proteinExistence type="predicted"/>
<keyword evidence="4" id="KW-1185">Reference proteome</keyword>
<reference evidence="3 4" key="1">
    <citation type="submission" date="2024-01" db="EMBL/GenBank/DDBJ databases">
        <title>The genomes of 5 underutilized Papilionoideae crops provide insights into root nodulation and disease resistance.</title>
        <authorList>
            <person name="Yuan L."/>
        </authorList>
    </citation>
    <scope>NUCLEOTIDE SEQUENCE [LARGE SCALE GENOMIC DNA]</scope>
    <source>
        <strain evidence="3">LY-2023</strain>
        <tissue evidence="3">Leaf</tissue>
    </source>
</reference>
<keyword evidence="2" id="KW-0812">Transmembrane</keyword>
<feature type="compositionally biased region" description="Pro residues" evidence="1">
    <location>
        <begin position="178"/>
        <end position="208"/>
    </location>
</feature>
<dbReference type="AlphaFoldDB" id="A0AAN9FX44"/>
<accession>A0AAN9FX44</accession>
<evidence type="ECO:0000256" key="2">
    <source>
        <dbReference type="SAM" id="Phobius"/>
    </source>
</evidence>